<proteinExistence type="predicted"/>
<protein>
    <submittedName>
        <fullName evidence="2">Helix-turn-helix domain-containing protein</fullName>
    </submittedName>
</protein>
<gene>
    <name evidence="2" type="ORF">KUV26_03595</name>
</gene>
<dbReference type="Pfam" id="PF12728">
    <property type="entry name" value="HTH_17"/>
    <property type="match status" value="1"/>
</dbReference>
<organism evidence="2 3">
    <name type="scientific">Leisingera daeponensis</name>
    <dbReference type="NCBI Taxonomy" id="405746"/>
    <lineage>
        <taxon>Bacteria</taxon>
        <taxon>Pseudomonadati</taxon>
        <taxon>Pseudomonadota</taxon>
        <taxon>Alphaproteobacteria</taxon>
        <taxon>Rhodobacterales</taxon>
        <taxon>Roseobacteraceae</taxon>
        <taxon>Leisingera</taxon>
    </lineage>
</organism>
<dbReference type="RefSeq" id="WP_222507325.1">
    <property type="nucleotide sequence ID" value="NZ_JAHVJA010000001.1"/>
</dbReference>
<dbReference type="InterPro" id="IPR041657">
    <property type="entry name" value="HTH_17"/>
</dbReference>
<name>A0ABS7NBC4_9RHOB</name>
<accession>A0ABS7NBC4</accession>
<evidence type="ECO:0000313" key="3">
    <source>
        <dbReference type="Proteomes" id="UP000766629"/>
    </source>
</evidence>
<dbReference type="EMBL" id="JAHVJA010000001">
    <property type="protein sequence ID" value="MBY6138509.1"/>
    <property type="molecule type" value="Genomic_DNA"/>
</dbReference>
<evidence type="ECO:0000259" key="1">
    <source>
        <dbReference type="Pfam" id="PF12728"/>
    </source>
</evidence>
<sequence length="61" mass="6957">MTDNTLPLLLRDTQVAHLLGIGRTTVWNRANSGKLPKPIKWEGVTVWRRTEIEKFVEELAG</sequence>
<reference evidence="2 3" key="1">
    <citation type="submission" date="2021-06" db="EMBL/GenBank/DDBJ databases">
        <title>50 bacteria genomes isolated from Dapeng, Shenzhen, China.</title>
        <authorList>
            <person name="Zheng W."/>
            <person name="Yu S."/>
            <person name="Huang Y."/>
        </authorList>
    </citation>
    <scope>NUCLEOTIDE SEQUENCE [LARGE SCALE GENOMIC DNA]</scope>
    <source>
        <strain evidence="2 3">DP1N14-2</strain>
    </source>
</reference>
<feature type="domain" description="Helix-turn-helix" evidence="1">
    <location>
        <begin position="12"/>
        <end position="58"/>
    </location>
</feature>
<keyword evidence="3" id="KW-1185">Reference proteome</keyword>
<dbReference type="Proteomes" id="UP000766629">
    <property type="component" value="Unassembled WGS sequence"/>
</dbReference>
<dbReference type="Gene3D" id="1.10.238.160">
    <property type="match status" value="1"/>
</dbReference>
<comment type="caution">
    <text evidence="2">The sequence shown here is derived from an EMBL/GenBank/DDBJ whole genome shotgun (WGS) entry which is preliminary data.</text>
</comment>
<evidence type="ECO:0000313" key="2">
    <source>
        <dbReference type="EMBL" id="MBY6138509.1"/>
    </source>
</evidence>